<protein>
    <submittedName>
        <fullName evidence="1">Uncharacterized protein</fullName>
    </submittedName>
</protein>
<name>A0A1E7YXI0_9PROT</name>
<dbReference type="EMBL" id="LZYH01000443">
    <property type="protein sequence ID" value="OFC61075.1"/>
    <property type="molecule type" value="Genomic_DNA"/>
</dbReference>
<accession>A0A1E7YXI0</accession>
<evidence type="ECO:0000313" key="2">
    <source>
        <dbReference type="Proteomes" id="UP000175707"/>
    </source>
</evidence>
<comment type="caution">
    <text evidence="1">The sequence shown here is derived from an EMBL/GenBank/DDBJ whole genome shotgun (WGS) entry which is preliminary data.</text>
</comment>
<evidence type="ECO:0000313" key="1">
    <source>
        <dbReference type="EMBL" id="OFC61075.1"/>
    </source>
</evidence>
<sequence>MKTLVKFYEARQLSWVDKRTGESRTGWLQPFDLEQGQGIRPLQAEAMRMNRSEVVSPGDYEADIYLEKQNSGRLDVRFLNVRPIRAEGSKPAQVA</sequence>
<organism evidence="1 2">
    <name type="scientific">Acidithiobacillus caldus</name>
    <dbReference type="NCBI Taxonomy" id="33059"/>
    <lineage>
        <taxon>Bacteria</taxon>
        <taxon>Pseudomonadati</taxon>
        <taxon>Pseudomonadota</taxon>
        <taxon>Acidithiobacillia</taxon>
        <taxon>Acidithiobacillales</taxon>
        <taxon>Acidithiobacillaceae</taxon>
        <taxon>Acidithiobacillus</taxon>
    </lineage>
</organism>
<proteinExistence type="predicted"/>
<dbReference type="AlphaFoldDB" id="A0A1E7YXI0"/>
<gene>
    <name evidence="1" type="ORF">BAE30_06120</name>
</gene>
<dbReference type="Proteomes" id="UP000175707">
    <property type="component" value="Unassembled WGS sequence"/>
</dbReference>
<reference evidence="1 2" key="1">
    <citation type="submission" date="2016-06" db="EMBL/GenBank/DDBJ databases">
        <title>Gene turnover analysis identifies the evolutionary adaptation of the extremophile Acidithiobacillus caldus.</title>
        <authorList>
            <person name="Zhang X."/>
        </authorList>
    </citation>
    <scope>NUCLEOTIDE SEQUENCE [LARGE SCALE GENOMIC DNA]</scope>
    <source>
        <strain evidence="1 2">S1</strain>
    </source>
</reference>